<evidence type="ECO:0000313" key="15">
    <source>
        <dbReference type="Proteomes" id="UP000306477"/>
    </source>
</evidence>
<evidence type="ECO:0000256" key="3">
    <source>
        <dbReference type="ARBA" id="ARBA00022475"/>
    </source>
</evidence>
<dbReference type="NCBIfam" id="TIGR03592">
    <property type="entry name" value="yidC_oxa1_cterm"/>
    <property type="match status" value="1"/>
</dbReference>
<feature type="transmembrane region" description="Helical" evidence="12">
    <location>
        <begin position="134"/>
        <end position="155"/>
    </location>
</feature>
<dbReference type="GO" id="GO:0051205">
    <property type="term" value="P:protein insertion into membrane"/>
    <property type="evidence" value="ECO:0007669"/>
    <property type="project" value="TreeGrafter"/>
</dbReference>
<evidence type="ECO:0000256" key="1">
    <source>
        <dbReference type="ARBA" id="ARBA00004651"/>
    </source>
</evidence>
<evidence type="ECO:0000256" key="2">
    <source>
        <dbReference type="ARBA" id="ARBA00022448"/>
    </source>
</evidence>
<keyword evidence="3 12" id="KW-1003">Cell membrane</keyword>
<feature type="transmembrane region" description="Helical" evidence="12">
    <location>
        <begin position="207"/>
        <end position="223"/>
    </location>
</feature>
<comment type="caution">
    <text evidence="14">The sequence shown here is derived from an EMBL/GenBank/DDBJ whole genome shotgun (WGS) entry which is preliminary data.</text>
</comment>
<evidence type="ECO:0000259" key="13">
    <source>
        <dbReference type="Pfam" id="PF02096"/>
    </source>
</evidence>
<keyword evidence="10 12" id="KW-0143">Chaperone</keyword>
<dbReference type="RefSeq" id="WP_136378958.1">
    <property type="nucleotide sequence ID" value="NZ_SLUB01000009.1"/>
</dbReference>
<keyword evidence="8 12" id="KW-0472">Membrane</keyword>
<feature type="domain" description="Membrane insertase YidC/Oxa/ALB C-terminal" evidence="13">
    <location>
        <begin position="59"/>
        <end position="244"/>
    </location>
</feature>
<keyword evidence="4 12" id="KW-0812">Transmembrane</keyword>
<evidence type="ECO:0000256" key="8">
    <source>
        <dbReference type="ARBA" id="ARBA00023136"/>
    </source>
</evidence>
<dbReference type="STRING" id="1033734.GCA_000285535_03059"/>
<feature type="transmembrane region" description="Helical" evidence="12">
    <location>
        <begin position="167"/>
        <end position="187"/>
    </location>
</feature>
<evidence type="ECO:0000256" key="5">
    <source>
        <dbReference type="ARBA" id="ARBA00022729"/>
    </source>
</evidence>
<dbReference type="InterPro" id="IPR001708">
    <property type="entry name" value="YidC/ALB3/OXA1/COX18"/>
</dbReference>
<evidence type="ECO:0000313" key="14">
    <source>
        <dbReference type="EMBL" id="THE13420.1"/>
    </source>
</evidence>
<organism evidence="14 15">
    <name type="scientific">Bacillus timonensis</name>
    <dbReference type="NCBI Taxonomy" id="1033734"/>
    <lineage>
        <taxon>Bacteria</taxon>
        <taxon>Bacillati</taxon>
        <taxon>Bacillota</taxon>
        <taxon>Bacilli</taxon>
        <taxon>Bacillales</taxon>
        <taxon>Bacillaceae</taxon>
        <taxon>Bacillus</taxon>
    </lineage>
</organism>
<dbReference type="PROSITE" id="PS51257">
    <property type="entry name" value="PROKAR_LIPOPROTEIN"/>
    <property type="match status" value="1"/>
</dbReference>
<dbReference type="Pfam" id="PF02096">
    <property type="entry name" value="60KD_IMP"/>
    <property type="match status" value="1"/>
</dbReference>
<keyword evidence="15" id="KW-1185">Reference proteome</keyword>
<keyword evidence="7 12" id="KW-1133">Transmembrane helix</keyword>
<dbReference type="OrthoDB" id="9780552at2"/>
<evidence type="ECO:0000256" key="7">
    <source>
        <dbReference type="ARBA" id="ARBA00022989"/>
    </source>
</evidence>
<dbReference type="HAMAP" id="MF_01811">
    <property type="entry name" value="YidC_type2"/>
    <property type="match status" value="1"/>
</dbReference>
<dbReference type="GO" id="GO:0015031">
    <property type="term" value="P:protein transport"/>
    <property type="evidence" value="ECO:0007669"/>
    <property type="project" value="UniProtKB-KW"/>
</dbReference>
<keyword evidence="2 12" id="KW-0813">Transport</keyword>
<feature type="transmembrane region" description="Helical" evidence="12">
    <location>
        <begin position="59"/>
        <end position="79"/>
    </location>
</feature>
<dbReference type="Proteomes" id="UP000306477">
    <property type="component" value="Unassembled WGS sequence"/>
</dbReference>
<dbReference type="PANTHER" id="PTHR12428:SF65">
    <property type="entry name" value="CYTOCHROME C OXIDASE ASSEMBLY PROTEIN COX18, MITOCHONDRIAL"/>
    <property type="match status" value="1"/>
</dbReference>
<sequence>MKNSRFHTKLIILLSVLTALLSGCGINSSDNHVGFFNKFVVDPITQFINFIANTFDGSYGIAIIVVTICIRLIMMPSMLKQYKNQSVMKEKMDLVKPEMEKIQQKISAETDPKKKQDLQREMMGLYRQHGINPLNMGCLPLLIQMPILTGLYYAIRSSAEISQHTFLWFSLGQPDLMLTIIAGVIYYTQFRISQLNLSQSQQQQMKFMGLLSPIMIVVISYNAPAALPLYWAVGGIFLTLQTLIGHRLYRNQKVEKLVENKQI</sequence>
<dbReference type="GO" id="GO:0032977">
    <property type="term" value="F:membrane insertase activity"/>
    <property type="evidence" value="ECO:0007669"/>
    <property type="project" value="InterPro"/>
</dbReference>
<comment type="function">
    <text evidence="12">Required for the insertion and/or proper folding and/or complex formation of integral membrane proteins into the membrane. Involved in integration of membrane proteins that insert both dependently and independently of the Sec translocase complex, as well as at least some lipoproteins.</text>
</comment>
<evidence type="ECO:0000256" key="10">
    <source>
        <dbReference type="ARBA" id="ARBA00023186"/>
    </source>
</evidence>
<dbReference type="EMBL" id="SLUB01000009">
    <property type="protein sequence ID" value="THE13420.1"/>
    <property type="molecule type" value="Genomic_DNA"/>
</dbReference>
<comment type="similarity">
    <text evidence="12">Belongs to the OXA1/ALB3/YidC family. Type 2 subfamily.</text>
</comment>
<dbReference type="PANTHER" id="PTHR12428">
    <property type="entry name" value="OXA1"/>
    <property type="match status" value="1"/>
</dbReference>
<dbReference type="PRINTS" id="PR00701">
    <property type="entry name" value="60KDINNERMP"/>
</dbReference>
<name>A0A4S3PUG5_9BACI</name>
<dbReference type="InterPro" id="IPR028055">
    <property type="entry name" value="YidC/Oxa/ALB_C"/>
</dbReference>
<keyword evidence="6 12" id="KW-0653">Protein transport</keyword>
<dbReference type="InterPro" id="IPR023060">
    <property type="entry name" value="YidC/YidC1/YidC2_Firmicutes"/>
</dbReference>
<proteinExistence type="inferred from homology"/>
<dbReference type="GO" id="GO:0005886">
    <property type="term" value="C:plasma membrane"/>
    <property type="evidence" value="ECO:0007669"/>
    <property type="project" value="UniProtKB-SubCell"/>
</dbReference>
<dbReference type="AlphaFoldDB" id="A0A4S3PUG5"/>
<evidence type="ECO:0000256" key="9">
    <source>
        <dbReference type="ARBA" id="ARBA00023139"/>
    </source>
</evidence>
<evidence type="ECO:0000256" key="12">
    <source>
        <dbReference type="HAMAP-Rule" id="MF_01811"/>
    </source>
</evidence>
<keyword evidence="9" id="KW-0564">Palmitate</keyword>
<accession>A0A4S3PUG5</accession>
<evidence type="ECO:0000256" key="11">
    <source>
        <dbReference type="ARBA" id="ARBA00023288"/>
    </source>
</evidence>
<reference evidence="14 15" key="1">
    <citation type="journal article" date="2019" name="Indoor Air">
        <title>Impacts of indoor surface finishes on bacterial viability.</title>
        <authorList>
            <person name="Hu J."/>
            <person name="Maamar S.B."/>
            <person name="Glawe A.J."/>
            <person name="Gottel N."/>
            <person name="Gilbert J.A."/>
            <person name="Hartmann E.M."/>
        </authorList>
    </citation>
    <scope>NUCLEOTIDE SEQUENCE [LARGE SCALE GENOMIC DNA]</scope>
    <source>
        <strain evidence="14 15">AF060A6</strain>
    </source>
</reference>
<dbReference type="InterPro" id="IPR047196">
    <property type="entry name" value="YidC_ALB_C"/>
</dbReference>
<dbReference type="CDD" id="cd20070">
    <property type="entry name" value="5TM_YidC_Alb3"/>
    <property type="match status" value="1"/>
</dbReference>
<evidence type="ECO:0000256" key="4">
    <source>
        <dbReference type="ARBA" id="ARBA00022692"/>
    </source>
</evidence>
<protein>
    <recommendedName>
        <fullName evidence="12">Membrane protein insertase YidC</fullName>
    </recommendedName>
    <alternativeName>
        <fullName evidence="12">Foldase YidC</fullName>
    </alternativeName>
    <alternativeName>
        <fullName evidence="12">Membrane integrase YidC</fullName>
    </alternativeName>
    <alternativeName>
        <fullName evidence="12">Membrane protein YidC</fullName>
    </alternativeName>
</protein>
<keyword evidence="11 12" id="KW-0449">Lipoprotein</keyword>
<comment type="subcellular location">
    <subcellularLocation>
        <location evidence="1 12">Cell membrane</location>
        <topology evidence="1 12">Multi-pass membrane protein</topology>
    </subcellularLocation>
</comment>
<feature type="transmembrane region" description="Helical" evidence="12">
    <location>
        <begin position="229"/>
        <end position="249"/>
    </location>
</feature>
<evidence type="ECO:0000256" key="6">
    <source>
        <dbReference type="ARBA" id="ARBA00022927"/>
    </source>
</evidence>
<gene>
    <name evidence="12 14" type="primary">yidC</name>
    <name evidence="14" type="ORF">E1I69_07335</name>
</gene>
<keyword evidence="5 12" id="KW-0732">Signal</keyword>